<feature type="domain" description="Thioredoxin" evidence="6">
    <location>
        <begin position="387"/>
        <end position="555"/>
    </location>
</feature>
<gene>
    <name evidence="7" type="ORF">C7Y71_000955</name>
</gene>
<keyword evidence="3" id="KW-1015">Disulfide bond</keyword>
<evidence type="ECO:0000259" key="6">
    <source>
        <dbReference type="PROSITE" id="PS51352"/>
    </source>
</evidence>
<accession>A0A5P8E3X1</accession>
<dbReference type="GO" id="GO:0017004">
    <property type="term" value="P:cytochrome complex assembly"/>
    <property type="evidence" value="ECO:0007669"/>
    <property type="project" value="UniProtKB-KW"/>
</dbReference>
<evidence type="ECO:0000256" key="4">
    <source>
        <dbReference type="ARBA" id="ARBA00023284"/>
    </source>
</evidence>
<evidence type="ECO:0000256" key="2">
    <source>
        <dbReference type="ARBA" id="ARBA00022748"/>
    </source>
</evidence>
<keyword evidence="5" id="KW-0732">Signal</keyword>
<dbReference type="PROSITE" id="PS51352">
    <property type="entry name" value="THIOREDOXIN_2"/>
    <property type="match status" value="1"/>
</dbReference>
<evidence type="ECO:0000256" key="1">
    <source>
        <dbReference type="ARBA" id="ARBA00004196"/>
    </source>
</evidence>
<feature type="chain" id="PRO_5024422843" evidence="5">
    <location>
        <begin position="20"/>
        <end position="555"/>
    </location>
</feature>
<proteinExistence type="predicted"/>
<dbReference type="GO" id="GO:0016491">
    <property type="term" value="F:oxidoreductase activity"/>
    <property type="evidence" value="ECO:0007669"/>
    <property type="project" value="InterPro"/>
</dbReference>
<sequence length="555" mass="63092">MNKTIITFLLALLPITCCIAQKKYAINAMLRSYPSGTIDEYHFHAGKAIVKGRFVNRTEHSFSTFNVTGTDLFSNQDFVRTINIEPDGSFLELISLPHSGWVYFDGAEIPPAFIAVGDTLDLLIDDAGSEATISGSGATGEVNSVWPQLETQFASKETQTPWEAMNREFMLEWKNRKVRELDRIASAIDADTIAALKDCSNYAKDVLKTSLLAMPLEQMLVAVHQWRWRTRNEDGKPNPALTISSDSFFDFLSARQSYLMDNPLMILAADGGGVVNNMEFYVLNAYLFLANDMERWSKSTDSDELGNYKENFVLPHNYDPALHREMLEFDKGHLLSLADYYAMCSDSIRSRFKLDNTGFMMQLSLLHRVLDFDYEDSAEWFLTRKAEELAAAMPLFTASSICHHAVDVYRHFVIEREGNARMEASVSTPGDSLFQSLKDKYAGNVIYMDFWGIGCGPCRKGMLDQRTLVEKYKDAPVRFLYICNEKDSPREPSERFLSDNHIQGEHIFLTSDEWNLLCNTFQFNAIPFTLLIDRKGNIVEKNVPPTSMKIDEMLK</sequence>
<dbReference type="InterPro" id="IPR036249">
    <property type="entry name" value="Thioredoxin-like_sf"/>
</dbReference>
<dbReference type="RefSeq" id="WP_111897918.1">
    <property type="nucleotide sequence ID" value="NZ_CP033459.1"/>
</dbReference>
<keyword evidence="2" id="KW-0201">Cytochrome c-type biogenesis</keyword>
<dbReference type="OrthoDB" id="1096670at2"/>
<feature type="signal peptide" evidence="5">
    <location>
        <begin position="1"/>
        <end position="19"/>
    </location>
</feature>
<keyword evidence="4" id="KW-0676">Redox-active center</keyword>
<dbReference type="EMBL" id="CP033459">
    <property type="protein sequence ID" value="QFQ11707.1"/>
    <property type="molecule type" value="Genomic_DNA"/>
</dbReference>
<dbReference type="InterPro" id="IPR013740">
    <property type="entry name" value="Redoxin"/>
</dbReference>
<dbReference type="Gene3D" id="3.40.30.10">
    <property type="entry name" value="Glutaredoxin"/>
    <property type="match status" value="1"/>
</dbReference>
<dbReference type="Pfam" id="PF08534">
    <property type="entry name" value="Redoxin"/>
    <property type="match status" value="1"/>
</dbReference>
<evidence type="ECO:0000256" key="5">
    <source>
        <dbReference type="SAM" id="SignalP"/>
    </source>
</evidence>
<keyword evidence="8" id="KW-1185">Reference proteome</keyword>
<evidence type="ECO:0000256" key="3">
    <source>
        <dbReference type="ARBA" id="ARBA00023157"/>
    </source>
</evidence>
<dbReference type="AlphaFoldDB" id="A0A5P8E3X1"/>
<dbReference type="Proteomes" id="UP000249375">
    <property type="component" value="Chromosome"/>
</dbReference>
<dbReference type="InterPro" id="IPR013766">
    <property type="entry name" value="Thioredoxin_domain"/>
</dbReference>
<comment type="subcellular location">
    <subcellularLocation>
        <location evidence="1">Cell envelope</location>
    </subcellularLocation>
</comment>
<dbReference type="InterPro" id="IPR050553">
    <property type="entry name" value="Thioredoxin_ResA/DsbE_sf"/>
</dbReference>
<dbReference type="SUPFAM" id="SSF52833">
    <property type="entry name" value="Thioredoxin-like"/>
    <property type="match status" value="1"/>
</dbReference>
<dbReference type="KEGG" id="alq:C7Y71_000955"/>
<protein>
    <submittedName>
        <fullName evidence="7">TlpA family protein disulfide reductase</fullName>
    </submittedName>
</protein>
<name>A0A5P8E3X1_9BACT</name>
<dbReference type="PANTHER" id="PTHR42852:SF6">
    <property type="entry name" value="THIOL:DISULFIDE INTERCHANGE PROTEIN DSBE"/>
    <property type="match status" value="1"/>
</dbReference>
<organism evidence="7 8">
    <name type="scientific">Pseudoprevotella muciniphila</name>
    <dbReference type="NCBI Taxonomy" id="2133944"/>
    <lineage>
        <taxon>Bacteria</taxon>
        <taxon>Pseudomonadati</taxon>
        <taxon>Bacteroidota</taxon>
        <taxon>Bacteroidia</taxon>
        <taxon>Bacteroidales</taxon>
        <taxon>Prevotellaceae</taxon>
        <taxon>Pseudoprevotella</taxon>
    </lineage>
</organism>
<dbReference type="CDD" id="cd02966">
    <property type="entry name" value="TlpA_like_family"/>
    <property type="match status" value="1"/>
</dbReference>
<evidence type="ECO:0000313" key="7">
    <source>
        <dbReference type="EMBL" id="QFQ11707.1"/>
    </source>
</evidence>
<reference evidence="7 8" key="1">
    <citation type="submission" date="2018-11" db="EMBL/GenBank/DDBJ databases">
        <authorList>
            <person name="Na S.W."/>
            <person name="Baik M."/>
        </authorList>
    </citation>
    <scope>NUCLEOTIDE SEQUENCE [LARGE SCALE GENOMIC DNA]</scope>
    <source>
        <strain evidence="7 8">E39</strain>
    </source>
</reference>
<dbReference type="PANTHER" id="PTHR42852">
    <property type="entry name" value="THIOL:DISULFIDE INTERCHANGE PROTEIN DSBE"/>
    <property type="match status" value="1"/>
</dbReference>
<evidence type="ECO:0000313" key="8">
    <source>
        <dbReference type="Proteomes" id="UP000249375"/>
    </source>
</evidence>
<dbReference type="GO" id="GO:0030313">
    <property type="term" value="C:cell envelope"/>
    <property type="evidence" value="ECO:0007669"/>
    <property type="project" value="UniProtKB-SubCell"/>
</dbReference>